<proteinExistence type="predicted"/>
<dbReference type="InterPro" id="IPR058625">
    <property type="entry name" value="MdtA-like_BSH"/>
</dbReference>
<dbReference type="Gene3D" id="2.40.50.100">
    <property type="match status" value="1"/>
</dbReference>
<reference evidence="3 4" key="1">
    <citation type="submission" date="2019-02" db="EMBL/GenBank/DDBJ databases">
        <title>Deep-cultivation of Planctomycetes and their phenomic and genomic characterization uncovers novel biology.</title>
        <authorList>
            <person name="Wiegand S."/>
            <person name="Jogler M."/>
            <person name="Boedeker C."/>
            <person name="Pinto D."/>
            <person name="Vollmers J."/>
            <person name="Rivas-Marin E."/>
            <person name="Kohn T."/>
            <person name="Peeters S.H."/>
            <person name="Heuer A."/>
            <person name="Rast P."/>
            <person name="Oberbeckmann S."/>
            <person name="Bunk B."/>
            <person name="Jeske O."/>
            <person name="Meyerdierks A."/>
            <person name="Storesund J.E."/>
            <person name="Kallscheuer N."/>
            <person name="Luecker S."/>
            <person name="Lage O.M."/>
            <person name="Pohl T."/>
            <person name="Merkel B.J."/>
            <person name="Hornburger P."/>
            <person name="Mueller R.-W."/>
            <person name="Bruemmer F."/>
            <person name="Labrenz M."/>
            <person name="Spormann A.M."/>
            <person name="Op den Camp H."/>
            <person name="Overmann J."/>
            <person name="Amann R."/>
            <person name="Jetten M.S.M."/>
            <person name="Mascher T."/>
            <person name="Medema M.H."/>
            <person name="Devos D.P."/>
            <person name="Kaster A.-K."/>
            <person name="Ovreas L."/>
            <person name="Rohde M."/>
            <person name="Galperin M.Y."/>
            <person name="Jogler C."/>
        </authorList>
    </citation>
    <scope>NUCLEOTIDE SEQUENCE [LARGE SCALE GENOMIC DNA]</scope>
    <source>
        <strain evidence="3 4">K22_7</strain>
    </source>
</reference>
<sequence length="371" mass="39627">MMWILSGIYCFGLWLVFAKLKLLRLSLPIAIVAGSIGPALIVALLFYHPRTTNVVVIQQVVPLTPQLTRAGRVTKVAVQPNVPIRKGDVLFEVDRTPYENTVARLTDSVNEAEGGVKVAQSAVQVAAASIQRAQADFEFATNQRDRQQKLMDASAGSEAQLDQAVASYAQATAALDQANTTSQQTELSVAVAQTQLGQARIALAEAKYDLEQTTVVAPSDGFVTNLQLREGALIGGPGAQPVMSFIPERKGSDLGVVVAMFGQRNYLLIKPKQYAEVVLDAYPGQVFTGRVMTTIDTSGTGQLQASGDLPDEIGSGKASAFAVRIALDDGQSLRLPGGAVGSAAVYTDHVQVAGIPVMFVMRMESWINYVF</sequence>
<dbReference type="Pfam" id="PF25917">
    <property type="entry name" value="BSH_RND"/>
    <property type="match status" value="1"/>
</dbReference>
<name>A0A517N634_9BACT</name>
<dbReference type="InterPro" id="IPR050739">
    <property type="entry name" value="MFP"/>
</dbReference>
<dbReference type="Gene3D" id="2.40.30.170">
    <property type="match status" value="1"/>
</dbReference>
<feature type="transmembrane region" description="Helical" evidence="1">
    <location>
        <begin position="28"/>
        <end position="47"/>
    </location>
</feature>
<feature type="domain" description="Multidrug resistance protein MdtA-like barrel-sandwich hybrid" evidence="2">
    <location>
        <begin position="61"/>
        <end position="235"/>
    </location>
</feature>
<dbReference type="OrthoDB" id="286173at2"/>
<evidence type="ECO:0000259" key="2">
    <source>
        <dbReference type="Pfam" id="PF25917"/>
    </source>
</evidence>
<keyword evidence="1" id="KW-0812">Transmembrane</keyword>
<dbReference type="KEGG" id="rlc:K227x_08450"/>
<accession>A0A517N634</accession>
<keyword evidence="4" id="KW-1185">Reference proteome</keyword>
<dbReference type="AlphaFoldDB" id="A0A517N634"/>
<keyword evidence="1" id="KW-1133">Transmembrane helix</keyword>
<dbReference type="PANTHER" id="PTHR30386:SF18">
    <property type="entry name" value="INNER MEMBRANE PROTEIN YIAV-RELATED"/>
    <property type="match status" value="1"/>
</dbReference>
<evidence type="ECO:0000313" key="3">
    <source>
        <dbReference type="EMBL" id="QDT02468.1"/>
    </source>
</evidence>
<dbReference type="Proteomes" id="UP000318538">
    <property type="component" value="Chromosome"/>
</dbReference>
<dbReference type="Gene3D" id="1.10.287.470">
    <property type="entry name" value="Helix hairpin bin"/>
    <property type="match status" value="1"/>
</dbReference>
<dbReference type="PANTHER" id="PTHR30386">
    <property type="entry name" value="MEMBRANE FUSION SUBUNIT OF EMRAB-TOLC MULTIDRUG EFFLUX PUMP"/>
    <property type="match status" value="1"/>
</dbReference>
<dbReference type="RefSeq" id="WP_145168161.1">
    <property type="nucleotide sequence ID" value="NZ_CP036525.1"/>
</dbReference>
<protein>
    <submittedName>
        <fullName evidence="3">Inner membrane protein YiaV</fullName>
    </submittedName>
</protein>
<dbReference type="SUPFAM" id="SSF111369">
    <property type="entry name" value="HlyD-like secretion proteins"/>
    <property type="match status" value="2"/>
</dbReference>
<evidence type="ECO:0000256" key="1">
    <source>
        <dbReference type="SAM" id="Phobius"/>
    </source>
</evidence>
<evidence type="ECO:0000313" key="4">
    <source>
        <dbReference type="Proteomes" id="UP000318538"/>
    </source>
</evidence>
<keyword evidence="1" id="KW-0472">Membrane</keyword>
<gene>
    <name evidence="3" type="primary">yiaV_1</name>
    <name evidence="3" type="ORF">K227x_08450</name>
</gene>
<organism evidence="3 4">
    <name type="scientific">Rubripirellula lacrimiformis</name>
    <dbReference type="NCBI Taxonomy" id="1930273"/>
    <lineage>
        <taxon>Bacteria</taxon>
        <taxon>Pseudomonadati</taxon>
        <taxon>Planctomycetota</taxon>
        <taxon>Planctomycetia</taxon>
        <taxon>Pirellulales</taxon>
        <taxon>Pirellulaceae</taxon>
        <taxon>Rubripirellula</taxon>
    </lineage>
</organism>
<dbReference type="EMBL" id="CP036525">
    <property type="protein sequence ID" value="QDT02468.1"/>
    <property type="molecule type" value="Genomic_DNA"/>
</dbReference>